<accession>A0ABQ1V4I2</accession>
<proteinExistence type="predicted"/>
<name>A0ABQ1V4I2_9NOCA</name>
<dbReference type="InterPro" id="IPR057154">
    <property type="entry name" value="DUF7832"/>
</dbReference>
<dbReference type="EMBL" id="BMCS01000002">
    <property type="protein sequence ID" value="GGF35334.1"/>
    <property type="molecule type" value="Genomic_DNA"/>
</dbReference>
<evidence type="ECO:0000259" key="1">
    <source>
        <dbReference type="Pfam" id="PF25191"/>
    </source>
</evidence>
<dbReference type="RefSeq" id="WP_188491793.1">
    <property type="nucleotide sequence ID" value="NZ_BMCS01000002.1"/>
</dbReference>
<dbReference type="Pfam" id="PF25191">
    <property type="entry name" value="DUF7832"/>
    <property type="match status" value="1"/>
</dbReference>
<organism evidence="2 3">
    <name type="scientific">Williamsia phyllosphaerae</name>
    <dbReference type="NCBI Taxonomy" id="885042"/>
    <lineage>
        <taxon>Bacteria</taxon>
        <taxon>Bacillati</taxon>
        <taxon>Actinomycetota</taxon>
        <taxon>Actinomycetes</taxon>
        <taxon>Mycobacteriales</taxon>
        <taxon>Nocardiaceae</taxon>
        <taxon>Williamsia</taxon>
    </lineage>
</organism>
<evidence type="ECO:0000313" key="2">
    <source>
        <dbReference type="EMBL" id="GGF35334.1"/>
    </source>
</evidence>
<dbReference type="Proteomes" id="UP000632454">
    <property type="component" value="Unassembled WGS sequence"/>
</dbReference>
<feature type="domain" description="DUF7832" evidence="1">
    <location>
        <begin position="5"/>
        <end position="105"/>
    </location>
</feature>
<protein>
    <recommendedName>
        <fullName evidence="1">DUF7832 domain-containing protein</fullName>
    </recommendedName>
</protein>
<sequence>MDKADASYHYESIKDLGLDESAGAIYIGVFLAWSATRGLMATHHQDAIAAAHRRSEKPSEYAYAYSCGEFHNGDFTAAGVSFANSYYRAYLKFLDNVPAFADYEVTYTNPDTWETYDEIVVLLDDLLAYWRDGRESCPQELACSRRYCP</sequence>
<reference evidence="3" key="1">
    <citation type="journal article" date="2019" name="Int. J. Syst. Evol. Microbiol.">
        <title>The Global Catalogue of Microorganisms (GCM) 10K type strain sequencing project: providing services to taxonomists for standard genome sequencing and annotation.</title>
        <authorList>
            <consortium name="The Broad Institute Genomics Platform"/>
            <consortium name="The Broad Institute Genome Sequencing Center for Infectious Disease"/>
            <person name="Wu L."/>
            <person name="Ma J."/>
        </authorList>
    </citation>
    <scope>NUCLEOTIDE SEQUENCE [LARGE SCALE GENOMIC DNA]</scope>
    <source>
        <strain evidence="3">CCM 7855</strain>
    </source>
</reference>
<evidence type="ECO:0000313" key="3">
    <source>
        <dbReference type="Proteomes" id="UP000632454"/>
    </source>
</evidence>
<keyword evidence="3" id="KW-1185">Reference proteome</keyword>
<gene>
    <name evidence="2" type="ORF">GCM10007298_33950</name>
</gene>
<comment type="caution">
    <text evidence="2">The sequence shown here is derived from an EMBL/GenBank/DDBJ whole genome shotgun (WGS) entry which is preliminary data.</text>
</comment>